<feature type="signal peptide" evidence="1">
    <location>
        <begin position="1"/>
        <end position="19"/>
    </location>
</feature>
<reference evidence="2 3" key="1">
    <citation type="submission" date="2009-10" db="EMBL/GenBank/DDBJ databases">
        <authorList>
            <person name="Qin X."/>
            <person name="Bachman B."/>
            <person name="Battles P."/>
            <person name="Bell A."/>
            <person name="Bess C."/>
            <person name="Bickham C."/>
            <person name="Chaboub L."/>
            <person name="Chen D."/>
            <person name="Coyle M."/>
            <person name="Deiros D.R."/>
            <person name="Dinh H."/>
            <person name="Forbes L."/>
            <person name="Fowler G."/>
            <person name="Francisco L."/>
            <person name="Fu Q."/>
            <person name="Gubbala S."/>
            <person name="Hale W."/>
            <person name="Han Y."/>
            <person name="Hemphill L."/>
            <person name="Highlander S.K."/>
            <person name="Hirani K."/>
            <person name="Hogues M."/>
            <person name="Jackson L."/>
            <person name="Jakkamsetti A."/>
            <person name="Javaid M."/>
            <person name="Jiang H."/>
            <person name="Korchina V."/>
            <person name="Kovar C."/>
            <person name="Lara F."/>
            <person name="Lee S."/>
            <person name="Mata R."/>
            <person name="Mathew T."/>
            <person name="Moen C."/>
            <person name="Morales K."/>
            <person name="Munidasa M."/>
            <person name="Nazareth L."/>
            <person name="Ngo R."/>
            <person name="Nguyen L."/>
            <person name="Okwuonu G."/>
            <person name="Ongeri F."/>
            <person name="Patil S."/>
            <person name="Petrosino J."/>
            <person name="Pham C."/>
            <person name="Pham P."/>
            <person name="Pu L.-L."/>
            <person name="Puazo M."/>
            <person name="Raj R."/>
            <person name="Reid J."/>
            <person name="Rouhana J."/>
            <person name="Saada N."/>
            <person name="Shang Y."/>
            <person name="Simmons D."/>
            <person name="Thornton R."/>
            <person name="Warren J."/>
            <person name="Weissenberger G."/>
            <person name="Zhang J."/>
            <person name="Zhang L."/>
            <person name="Zhou C."/>
            <person name="Zhu D."/>
            <person name="Muzny D."/>
            <person name="Worley K."/>
            <person name="Gibbs R."/>
        </authorList>
    </citation>
    <scope>NUCLEOTIDE SEQUENCE [LARGE SCALE GENOMIC DNA]</scope>
    <source>
        <strain evidence="2 3">DSM 17361</strain>
    </source>
</reference>
<dbReference type="Proteomes" id="UP000003160">
    <property type="component" value="Unassembled WGS sequence"/>
</dbReference>
<dbReference type="InterPro" id="IPR025348">
    <property type="entry name" value="DUF4252"/>
</dbReference>
<sequence length="149" mass="16857">MKRSIFILLMTVLCAMGHAQNSLFKKYEDTKGVSTVVVSKSMLRMMPNISVGNRNIKQIASKIDNLQVLSCERSALISKISKDALAIYGKKPWEEAMRYKEQGQITVIYMRSLGKGKYEYVLYNTEQGELQIISIVGDITLQDIRAITD</sequence>
<name>D1PTK1_9BACT</name>
<dbReference type="HOGENOM" id="CLU_128714_1_0_10"/>
<evidence type="ECO:0000313" key="2">
    <source>
        <dbReference type="EMBL" id="EFA45261.1"/>
    </source>
</evidence>
<dbReference type="RefSeq" id="WP_007174635.1">
    <property type="nucleotide sequence ID" value="NZ_GG704782.1"/>
</dbReference>
<gene>
    <name evidence="2" type="ORF">HMPREF0645_0286</name>
</gene>
<dbReference type="EMBL" id="ACKS01000017">
    <property type="protein sequence ID" value="EFA45261.1"/>
    <property type="molecule type" value="Genomic_DNA"/>
</dbReference>
<keyword evidence="3" id="KW-1185">Reference proteome</keyword>
<dbReference type="Pfam" id="PF14060">
    <property type="entry name" value="DUF4252"/>
    <property type="match status" value="1"/>
</dbReference>
<accession>D1PTK1</accession>
<protein>
    <recommendedName>
        <fullName evidence="4">DUF4252 domain-containing protein</fullName>
    </recommendedName>
</protein>
<evidence type="ECO:0008006" key="4">
    <source>
        <dbReference type="Google" id="ProtNLM"/>
    </source>
</evidence>
<organism evidence="2 3">
    <name type="scientific">Hallella bergensis DSM 17361</name>
    <dbReference type="NCBI Taxonomy" id="585502"/>
    <lineage>
        <taxon>Bacteria</taxon>
        <taxon>Pseudomonadati</taxon>
        <taxon>Bacteroidota</taxon>
        <taxon>Bacteroidia</taxon>
        <taxon>Bacteroidales</taxon>
        <taxon>Prevotellaceae</taxon>
        <taxon>Hallella</taxon>
    </lineage>
</organism>
<keyword evidence="1" id="KW-0732">Signal</keyword>
<evidence type="ECO:0000256" key="1">
    <source>
        <dbReference type="SAM" id="SignalP"/>
    </source>
</evidence>
<evidence type="ECO:0000313" key="3">
    <source>
        <dbReference type="Proteomes" id="UP000003160"/>
    </source>
</evidence>
<feature type="chain" id="PRO_5003026603" description="DUF4252 domain-containing protein" evidence="1">
    <location>
        <begin position="20"/>
        <end position="149"/>
    </location>
</feature>
<dbReference type="eggNOG" id="ENOG50333MR">
    <property type="taxonomic scope" value="Bacteria"/>
</dbReference>
<proteinExistence type="predicted"/>
<dbReference type="AlphaFoldDB" id="D1PTK1"/>
<comment type="caution">
    <text evidence="2">The sequence shown here is derived from an EMBL/GenBank/DDBJ whole genome shotgun (WGS) entry which is preliminary data.</text>
</comment>
<dbReference type="OrthoDB" id="705638at2"/>